<organism evidence="10 11">
    <name type="scientific">Plebeiibacterium sediminum</name>
    <dbReference type="NCBI Taxonomy" id="2992112"/>
    <lineage>
        <taxon>Bacteria</taxon>
        <taxon>Pseudomonadati</taxon>
        <taxon>Bacteroidota</taxon>
        <taxon>Bacteroidia</taxon>
        <taxon>Marinilabiliales</taxon>
        <taxon>Marinilabiliaceae</taxon>
        <taxon>Plebeiibacterium</taxon>
    </lineage>
</organism>
<dbReference type="PANTHER" id="PTHR42916">
    <property type="entry name" value="2-SUCCINYL-5-ENOLPYRUVYL-6-HYDROXY-3-CYCLOHEXENE-1-CARBOXYLATE SYNTHASE"/>
    <property type="match status" value="1"/>
</dbReference>
<comment type="pathway">
    <text evidence="6">Quinol/quinone metabolism; menaquinone biosynthesis.</text>
</comment>
<dbReference type="Pfam" id="PF02775">
    <property type="entry name" value="TPP_enzyme_C"/>
    <property type="match status" value="1"/>
</dbReference>
<reference evidence="10" key="1">
    <citation type="submission" date="2022-10" db="EMBL/GenBank/DDBJ databases">
        <authorList>
            <person name="Yu W.X."/>
        </authorList>
    </citation>
    <scope>NUCLEOTIDE SEQUENCE</scope>
    <source>
        <strain evidence="10">AAT</strain>
    </source>
</reference>
<dbReference type="PANTHER" id="PTHR42916:SF1">
    <property type="entry name" value="PROTEIN PHYLLO, CHLOROPLASTIC"/>
    <property type="match status" value="1"/>
</dbReference>
<evidence type="ECO:0000259" key="9">
    <source>
        <dbReference type="Pfam" id="PF16582"/>
    </source>
</evidence>
<dbReference type="AlphaFoldDB" id="A0AAE3SGK1"/>
<sequence length="560" mass="62972">MLSDKKSVQILVQQCVANGLKEIVISPGSRNAPLTLSFNVTPEIKTFTIVDERSAGFFALGMAQQLKRPVALLCTSGSAALNYAPAIVEAYYQEIPLVVLTADRPEEWVGQADGQTINQKGIYHNYIKFETSLPVECLHNDDQWYAKRIVSEAFIKATSDAAGPVHINIPLREPLYGRTSHVQDTNISISQLDPIRTLSENQLSNIAKKWNQYHSVMVICGVNHPNSELNEVINIISKQLNTVVLTETTSNIKGERIIESIDRQIFSLDKAEETPFAPDLLISFGGQIVSKQIKKFLRENAPKEHWHVSLNSNIIDTFQGLSMHVKMDPLDFFKQTGPLLNNENSNYFNIWNKHAIETRKKHEQYIKDSQWSDIKALSYVFTNLPLECNLQLANSTPVRYAQLFQDEIKVNSFANRGTSGIDGTLSTAVGAAAVSDIPTLLVIGDLSFFYDSNGLWNKYLKPNFKIVLINNSGGGIFRFIPGSAETEELEEFFEVKHQQTAEYIAKAFNLKYIACSSEDELKQGYEELLLCNNQPVIMEVFTPNEINGKLLRGYFKYLKS</sequence>
<dbReference type="InterPro" id="IPR029061">
    <property type="entry name" value="THDP-binding"/>
</dbReference>
<comment type="similarity">
    <text evidence="6">Belongs to the TPP enzyme family. MenD subfamily.</text>
</comment>
<evidence type="ECO:0000256" key="4">
    <source>
        <dbReference type="ARBA" id="ARBA00023052"/>
    </source>
</evidence>
<dbReference type="InterPro" id="IPR032264">
    <property type="entry name" value="MenD_middle"/>
</dbReference>
<comment type="catalytic activity">
    <reaction evidence="6">
        <text>isochorismate + 2-oxoglutarate + H(+) = 5-enolpyruvoyl-6-hydroxy-2-succinyl-cyclohex-3-ene-1-carboxylate + CO2</text>
        <dbReference type="Rhea" id="RHEA:25593"/>
        <dbReference type="ChEBI" id="CHEBI:15378"/>
        <dbReference type="ChEBI" id="CHEBI:16526"/>
        <dbReference type="ChEBI" id="CHEBI:16810"/>
        <dbReference type="ChEBI" id="CHEBI:29780"/>
        <dbReference type="ChEBI" id="CHEBI:58818"/>
        <dbReference type="EC" id="2.2.1.9"/>
    </reaction>
</comment>
<evidence type="ECO:0000313" key="10">
    <source>
        <dbReference type="EMBL" id="MCW3788580.1"/>
    </source>
</evidence>
<dbReference type="Pfam" id="PF02776">
    <property type="entry name" value="TPP_enzyme_N"/>
    <property type="match status" value="1"/>
</dbReference>
<comment type="cofactor">
    <cofactor evidence="6">
        <name>Mg(2+)</name>
        <dbReference type="ChEBI" id="CHEBI:18420"/>
    </cofactor>
    <cofactor evidence="6">
        <name>Mn(2+)</name>
        <dbReference type="ChEBI" id="CHEBI:29035"/>
    </cofactor>
</comment>
<keyword evidence="1 6" id="KW-0808">Transferase</keyword>
<comment type="subunit">
    <text evidence="6">Homodimer.</text>
</comment>
<keyword evidence="4 6" id="KW-0786">Thiamine pyrophosphate</keyword>
<dbReference type="RefSeq" id="WP_301192138.1">
    <property type="nucleotide sequence ID" value="NZ_JAPDPJ010000058.1"/>
</dbReference>
<dbReference type="NCBIfam" id="TIGR00173">
    <property type="entry name" value="menD"/>
    <property type="match status" value="1"/>
</dbReference>
<dbReference type="InterPro" id="IPR011766">
    <property type="entry name" value="TPP_enzyme_TPP-bd"/>
</dbReference>
<dbReference type="EMBL" id="JAPDPJ010000058">
    <property type="protein sequence ID" value="MCW3788580.1"/>
    <property type="molecule type" value="Genomic_DNA"/>
</dbReference>
<dbReference type="GO" id="GO:0030145">
    <property type="term" value="F:manganese ion binding"/>
    <property type="evidence" value="ECO:0007669"/>
    <property type="project" value="UniProtKB-UniRule"/>
</dbReference>
<protein>
    <recommendedName>
        <fullName evidence="6">2-succinyl-5-enolpyruvyl-6-hydroxy-3-cyclohexene-1-carboxylate synthase</fullName>
        <shortName evidence="6">SEPHCHC synthase</shortName>
        <ecNumber evidence="6">2.2.1.9</ecNumber>
    </recommendedName>
    <alternativeName>
        <fullName evidence="6">Menaquinone biosynthesis protein MenD</fullName>
    </alternativeName>
</protein>
<name>A0AAE3SGK1_9BACT</name>
<keyword evidence="3 6" id="KW-0460">Magnesium</keyword>
<comment type="cofactor">
    <cofactor evidence="6">
        <name>thiamine diphosphate</name>
        <dbReference type="ChEBI" id="CHEBI:58937"/>
    </cofactor>
    <text evidence="6">Binds 1 thiamine pyrophosphate per subunit.</text>
</comment>
<evidence type="ECO:0000259" key="7">
    <source>
        <dbReference type="Pfam" id="PF02775"/>
    </source>
</evidence>
<evidence type="ECO:0000313" key="11">
    <source>
        <dbReference type="Proteomes" id="UP001209229"/>
    </source>
</evidence>
<dbReference type="GO" id="GO:0009234">
    <property type="term" value="P:menaquinone biosynthetic process"/>
    <property type="evidence" value="ECO:0007669"/>
    <property type="project" value="UniProtKB-UniRule"/>
</dbReference>
<dbReference type="PIRSF" id="PIRSF004983">
    <property type="entry name" value="MenD"/>
    <property type="match status" value="1"/>
</dbReference>
<dbReference type="Proteomes" id="UP001209229">
    <property type="component" value="Unassembled WGS sequence"/>
</dbReference>
<evidence type="ECO:0000256" key="2">
    <source>
        <dbReference type="ARBA" id="ARBA00022723"/>
    </source>
</evidence>
<proteinExistence type="inferred from homology"/>
<dbReference type="GO" id="GO:0000287">
    <property type="term" value="F:magnesium ion binding"/>
    <property type="evidence" value="ECO:0007669"/>
    <property type="project" value="UniProtKB-UniRule"/>
</dbReference>
<feature type="domain" description="Menaquinone biosynthesis protein MenD middle" evidence="9">
    <location>
        <begin position="207"/>
        <end position="380"/>
    </location>
</feature>
<dbReference type="Gene3D" id="3.40.50.970">
    <property type="match status" value="2"/>
</dbReference>
<evidence type="ECO:0000256" key="1">
    <source>
        <dbReference type="ARBA" id="ARBA00022679"/>
    </source>
</evidence>
<accession>A0AAE3SGK1</accession>
<dbReference type="CDD" id="cd07037">
    <property type="entry name" value="TPP_PYR_MenD"/>
    <property type="match status" value="1"/>
</dbReference>
<feature type="domain" description="Thiamine pyrophosphate enzyme N-terminal TPP-binding" evidence="8">
    <location>
        <begin position="8"/>
        <end position="121"/>
    </location>
</feature>
<comment type="caution">
    <text evidence="10">The sequence shown here is derived from an EMBL/GenBank/DDBJ whole genome shotgun (WGS) entry which is preliminary data.</text>
</comment>
<comment type="pathway">
    <text evidence="6">Quinol/quinone metabolism; 1,4-dihydroxy-2-naphthoate biosynthesis; 1,4-dihydroxy-2-naphthoate from chorismate: step 2/7.</text>
</comment>
<keyword evidence="2 6" id="KW-0479">Metal-binding</keyword>
<dbReference type="SUPFAM" id="SSF52518">
    <property type="entry name" value="Thiamin diphosphate-binding fold (THDP-binding)"/>
    <property type="match status" value="2"/>
</dbReference>
<evidence type="ECO:0000256" key="5">
    <source>
        <dbReference type="ARBA" id="ARBA00023211"/>
    </source>
</evidence>
<gene>
    <name evidence="6 10" type="primary">menD</name>
    <name evidence="10" type="ORF">OM075_19080</name>
</gene>
<evidence type="ECO:0000256" key="6">
    <source>
        <dbReference type="HAMAP-Rule" id="MF_01659"/>
    </source>
</evidence>
<feature type="domain" description="Thiamine pyrophosphate enzyme TPP-binding" evidence="7">
    <location>
        <begin position="416"/>
        <end position="540"/>
    </location>
</feature>
<dbReference type="GO" id="GO:0070204">
    <property type="term" value="F:2-succinyl-5-enolpyruvyl-6-hydroxy-3-cyclohexene-1-carboxylic-acid synthase activity"/>
    <property type="evidence" value="ECO:0007669"/>
    <property type="project" value="UniProtKB-UniRule"/>
</dbReference>
<keyword evidence="6" id="KW-0474">Menaquinone biosynthesis</keyword>
<dbReference type="Pfam" id="PF16582">
    <property type="entry name" value="TPP_enzyme_M_2"/>
    <property type="match status" value="1"/>
</dbReference>
<keyword evidence="5 6" id="KW-0464">Manganese</keyword>
<dbReference type="GO" id="GO:0030976">
    <property type="term" value="F:thiamine pyrophosphate binding"/>
    <property type="evidence" value="ECO:0007669"/>
    <property type="project" value="UniProtKB-UniRule"/>
</dbReference>
<dbReference type="Gene3D" id="3.40.50.1220">
    <property type="entry name" value="TPP-binding domain"/>
    <property type="match status" value="1"/>
</dbReference>
<dbReference type="EC" id="2.2.1.9" evidence="6"/>
<keyword evidence="11" id="KW-1185">Reference proteome</keyword>
<dbReference type="InterPro" id="IPR012001">
    <property type="entry name" value="Thiamin_PyroP_enz_TPP-bd_dom"/>
</dbReference>
<comment type="function">
    <text evidence="6">Catalyzes the thiamine diphosphate-dependent decarboxylation of 2-oxoglutarate and the subsequent addition of the resulting succinic semialdehyde-thiamine pyrophosphate anion to isochorismate to yield 2-succinyl-5-enolpyruvyl-6-hydroxy-3-cyclohexene-1-carboxylate (SEPHCHC).</text>
</comment>
<evidence type="ECO:0000256" key="3">
    <source>
        <dbReference type="ARBA" id="ARBA00022842"/>
    </source>
</evidence>
<dbReference type="HAMAP" id="MF_01659">
    <property type="entry name" value="MenD"/>
    <property type="match status" value="1"/>
</dbReference>
<dbReference type="CDD" id="cd02009">
    <property type="entry name" value="TPP_SHCHC_synthase"/>
    <property type="match status" value="1"/>
</dbReference>
<dbReference type="InterPro" id="IPR004433">
    <property type="entry name" value="MenaQ_synth_MenD"/>
</dbReference>
<evidence type="ECO:0000259" key="8">
    <source>
        <dbReference type="Pfam" id="PF02776"/>
    </source>
</evidence>